<dbReference type="AlphaFoldDB" id="A0A2P4R4T0"/>
<gene>
    <name evidence="2" type="ORF">C2R26_09220</name>
</gene>
<keyword evidence="2" id="KW-0808">Transferase</keyword>
<dbReference type="InterPro" id="IPR016181">
    <property type="entry name" value="Acyl_CoA_acyltransferase"/>
</dbReference>
<dbReference type="GO" id="GO:0016747">
    <property type="term" value="F:acyltransferase activity, transferring groups other than amino-acyl groups"/>
    <property type="evidence" value="ECO:0007669"/>
    <property type="project" value="InterPro"/>
</dbReference>
<name>A0A2P4R4T0_9LACO</name>
<sequence>MYQIETDRLIIRPIQATDYNELREIILDPIVVKYTRYREVKTPDDFSDIFKNHFLNNASTFGIEIKVSHELIGFYEFHAEDKTGILTYALAQNSWGKGYVAEVGKAMMSYGFENLNFDRIEAHYASLNPRSGKVMAKMGMQDLGSIDTFEVPETGEIHQVMAYVLTKDDWLIKSQQKRAI</sequence>
<evidence type="ECO:0000259" key="1">
    <source>
        <dbReference type="PROSITE" id="PS51186"/>
    </source>
</evidence>
<dbReference type="PANTHER" id="PTHR43792">
    <property type="entry name" value="GNAT FAMILY, PUTATIVE (AFU_ORTHOLOGUE AFUA_3G00765)-RELATED-RELATED"/>
    <property type="match status" value="1"/>
</dbReference>
<feature type="domain" description="N-acetyltransferase" evidence="1">
    <location>
        <begin position="9"/>
        <end position="166"/>
    </location>
</feature>
<organism evidence="2">
    <name type="scientific">Companilactobacillus formosensis</name>
    <dbReference type="NCBI Taxonomy" id="1617889"/>
    <lineage>
        <taxon>Bacteria</taxon>
        <taxon>Bacillati</taxon>
        <taxon>Bacillota</taxon>
        <taxon>Bacilli</taxon>
        <taxon>Lactobacillales</taxon>
        <taxon>Lactobacillaceae</taxon>
        <taxon>Companilactobacillus</taxon>
    </lineage>
</organism>
<dbReference type="Pfam" id="PF13302">
    <property type="entry name" value="Acetyltransf_3"/>
    <property type="match status" value="1"/>
</dbReference>
<dbReference type="InterPro" id="IPR051531">
    <property type="entry name" value="N-acetyltransferase"/>
</dbReference>
<protein>
    <submittedName>
        <fullName evidence="2">N-acetyltransferase</fullName>
    </submittedName>
</protein>
<dbReference type="InterPro" id="IPR000182">
    <property type="entry name" value="GNAT_dom"/>
</dbReference>
<proteinExistence type="predicted"/>
<dbReference type="PROSITE" id="PS51186">
    <property type="entry name" value="GNAT"/>
    <property type="match status" value="1"/>
</dbReference>
<dbReference type="EMBL" id="PPWZ01000069">
    <property type="protein sequence ID" value="POH36242.1"/>
    <property type="molecule type" value="Genomic_DNA"/>
</dbReference>
<accession>A0A2P4R4T0</accession>
<evidence type="ECO:0000313" key="2">
    <source>
        <dbReference type="EMBL" id="POH36242.1"/>
    </source>
</evidence>
<reference evidence="2" key="1">
    <citation type="submission" date="2018-01" db="EMBL/GenBank/DDBJ databases">
        <title>Genome sequnecing of Lactobacillus formosensis KACC 18721.</title>
        <authorList>
            <person name="Kim S.-J."/>
            <person name="Heo J."/>
        </authorList>
    </citation>
    <scope>NUCLEOTIDE SEQUENCE</scope>
    <source>
        <strain evidence="2">KACC 18721</strain>
    </source>
</reference>
<dbReference type="Gene3D" id="3.40.630.30">
    <property type="match status" value="1"/>
</dbReference>
<dbReference type="SUPFAM" id="SSF55729">
    <property type="entry name" value="Acyl-CoA N-acyltransferases (Nat)"/>
    <property type="match status" value="1"/>
</dbReference>
<dbReference type="PANTHER" id="PTHR43792:SF1">
    <property type="entry name" value="N-ACETYLTRANSFERASE DOMAIN-CONTAINING PROTEIN"/>
    <property type="match status" value="1"/>
</dbReference>
<comment type="caution">
    <text evidence="2">The sequence shown here is derived from an EMBL/GenBank/DDBJ whole genome shotgun (WGS) entry which is preliminary data.</text>
</comment>